<organism evidence="3 4">
    <name type="scientific">Glonium stellatum</name>
    <dbReference type="NCBI Taxonomy" id="574774"/>
    <lineage>
        <taxon>Eukaryota</taxon>
        <taxon>Fungi</taxon>
        <taxon>Dikarya</taxon>
        <taxon>Ascomycota</taxon>
        <taxon>Pezizomycotina</taxon>
        <taxon>Dothideomycetes</taxon>
        <taxon>Pleosporomycetidae</taxon>
        <taxon>Gloniales</taxon>
        <taxon>Gloniaceae</taxon>
        <taxon>Glonium</taxon>
    </lineage>
</organism>
<evidence type="ECO:0000256" key="1">
    <source>
        <dbReference type="SAM" id="Phobius"/>
    </source>
</evidence>
<dbReference type="AlphaFoldDB" id="A0A8E2FCK7"/>
<evidence type="ECO:0000259" key="2">
    <source>
        <dbReference type="Pfam" id="PF10615"/>
    </source>
</evidence>
<feature type="domain" description="DUF2470" evidence="2">
    <location>
        <begin position="12"/>
        <end position="85"/>
    </location>
</feature>
<gene>
    <name evidence="3" type="ORF">AOQ84DRAFT_359306</name>
</gene>
<sequence>MAIQHSQDAVVKQRIIPHMNADHQDSIVRYLEHLLNVSSFLARNARIEDMTLDSITVRSSGKRYLIPLEPPMDSWRDARERLVRMDKDAIEALGRSDITVKEYKRPEGFLGVVFVTCAATFVAFCRKANFLPGSFLYEVVLKHVPWFASFCAKIQPVLFYTMVAIHVGEVIKMVNTRLRKHSVPVACRLWWMWVLSAFIEGFGAFKRFDAIVKAKTAEKETKKH</sequence>
<dbReference type="OrthoDB" id="5553410at2759"/>
<feature type="transmembrane region" description="Helical" evidence="1">
    <location>
        <begin position="108"/>
        <end position="124"/>
    </location>
</feature>
<dbReference type="Gene3D" id="3.20.180.10">
    <property type="entry name" value="PNP-oxidase-like"/>
    <property type="match status" value="1"/>
</dbReference>
<proteinExistence type="predicted"/>
<evidence type="ECO:0000313" key="4">
    <source>
        <dbReference type="Proteomes" id="UP000250140"/>
    </source>
</evidence>
<dbReference type="InterPro" id="IPR037119">
    <property type="entry name" value="Haem_oxidase_HugZ-like_sf"/>
</dbReference>
<accession>A0A8E2FCK7</accession>
<name>A0A8E2FCK7_9PEZI</name>
<dbReference type="PANTHER" id="PTHR37783:SF1">
    <property type="entry name" value="MEMBRANE PROTEIN, PUTATIVE (AFU_ORTHOLOGUE AFUA_1G04315)-RELATED"/>
    <property type="match status" value="1"/>
</dbReference>
<dbReference type="InterPro" id="IPR019595">
    <property type="entry name" value="DUF2470"/>
</dbReference>
<feature type="transmembrane region" description="Helical" evidence="1">
    <location>
        <begin position="144"/>
        <end position="165"/>
    </location>
</feature>
<dbReference type="EMBL" id="KV748641">
    <property type="protein sequence ID" value="OCL13978.1"/>
    <property type="molecule type" value="Genomic_DNA"/>
</dbReference>
<keyword evidence="4" id="KW-1185">Reference proteome</keyword>
<evidence type="ECO:0000313" key="3">
    <source>
        <dbReference type="EMBL" id="OCL13978.1"/>
    </source>
</evidence>
<dbReference type="Pfam" id="PF10615">
    <property type="entry name" value="DUF2470"/>
    <property type="match status" value="1"/>
</dbReference>
<keyword evidence="1" id="KW-0472">Membrane</keyword>
<dbReference type="Proteomes" id="UP000250140">
    <property type="component" value="Unassembled WGS sequence"/>
</dbReference>
<reference evidence="3 4" key="1">
    <citation type="journal article" date="2016" name="Nat. Commun.">
        <title>Ectomycorrhizal ecology is imprinted in the genome of the dominant symbiotic fungus Cenococcum geophilum.</title>
        <authorList>
            <consortium name="DOE Joint Genome Institute"/>
            <person name="Peter M."/>
            <person name="Kohler A."/>
            <person name="Ohm R.A."/>
            <person name="Kuo A."/>
            <person name="Krutzmann J."/>
            <person name="Morin E."/>
            <person name="Arend M."/>
            <person name="Barry K.W."/>
            <person name="Binder M."/>
            <person name="Choi C."/>
            <person name="Clum A."/>
            <person name="Copeland A."/>
            <person name="Grisel N."/>
            <person name="Haridas S."/>
            <person name="Kipfer T."/>
            <person name="LaButti K."/>
            <person name="Lindquist E."/>
            <person name="Lipzen A."/>
            <person name="Maire R."/>
            <person name="Meier B."/>
            <person name="Mihaltcheva S."/>
            <person name="Molinier V."/>
            <person name="Murat C."/>
            <person name="Poggeler S."/>
            <person name="Quandt C.A."/>
            <person name="Sperisen C."/>
            <person name="Tritt A."/>
            <person name="Tisserant E."/>
            <person name="Crous P.W."/>
            <person name="Henrissat B."/>
            <person name="Nehls U."/>
            <person name="Egli S."/>
            <person name="Spatafora J.W."/>
            <person name="Grigoriev I.V."/>
            <person name="Martin F.M."/>
        </authorList>
    </citation>
    <scope>NUCLEOTIDE SEQUENCE [LARGE SCALE GENOMIC DNA]</scope>
    <source>
        <strain evidence="3 4">CBS 207.34</strain>
    </source>
</reference>
<feature type="transmembrane region" description="Helical" evidence="1">
    <location>
        <begin position="185"/>
        <end position="205"/>
    </location>
</feature>
<keyword evidence="1" id="KW-0812">Transmembrane</keyword>
<dbReference type="PANTHER" id="PTHR37783">
    <property type="entry name" value="MEMBRANE PROTEIN, PUTATIVE (AFU_ORTHOLOGUE AFUA_1G04315)-RELATED"/>
    <property type="match status" value="1"/>
</dbReference>
<keyword evidence="1" id="KW-1133">Transmembrane helix</keyword>
<protein>
    <submittedName>
        <fullName evidence="3">Putative integral membrane protein</fullName>
    </submittedName>
</protein>